<dbReference type="Proteomes" id="UP000801428">
    <property type="component" value="Unassembled WGS sequence"/>
</dbReference>
<keyword evidence="3" id="KW-0808">Transferase</keyword>
<evidence type="ECO:0000313" key="3">
    <source>
        <dbReference type="EMBL" id="KAF2994572.1"/>
    </source>
</evidence>
<dbReference type="Pfam" id="PF11767">
    <property type="entry name" value="SET_assoc"/>
    <property type="match status" value="1"/>
</dbReference>
<reference evidence="3" key="1">
    <citation type="submission" date="2019-04" db="EMBL/GenBank/DDBJ databases">
        <title>Sequencing of skin fungus with MAO and IRED activity.</title>
        <authorList>
            <person name="Marsaioli A.J."/>
            <person name="Bonatto J.M.C."/>
            <person name="Reis Junior O."/>
        </authorList>
    </citation>
    <scope>NUCLEOTIDE SEQUENCE</scope>
    <source>
        <strain evidence="3">30M1</strain>
    </source>
</reference>
<dbReference type="GO" id="GO:0032259">
    <property type="term" value="P:methylation"/>
    <property type="evidence" value="ECO:0007669"/>
    <property type="project" value="UniProtKB-KW"/>
</dbReference>
<feature type="compositionally biased region" description="Polar residues" evidence="1">
    <location>
        <begin position="233"/>
        <end position="242"/>
    </location>
</feature>
<feature type="region of interest" description="Disordered" evidence="1">
    <location>
        <begin position="604"/>
        <end position="623"/>
    </location>
</feature>
<dbReference type="OrthoDB" id="197676at2759"/>
<dbReference type="GO" id="GO:0008168">
    <property type="term" value="F:methyltransferase activity"/>
    <property type="evidence" value="ECO:0007669"/>
    <property type="project" value="UniProtKB-KW"/>
</dbReference>
<keyword evidence="3" id="KW-0489">Methyltransferase</keyword>
<protein>
    <submittedName>
        <fullName evidence="3">Histone methyltransferase set1</fullName>
    </submittedName>
</protein>
<dbReference type="EMBL" id="SWKU01000039">
    <property type="protein sequence ID" value="KAF2994572.1"/>
    <property type="molecule type" value="Genomic_DNA"/>
</dbReference>
<sequence>MRLSAMRSDLPTPTLKLLQQGMGADADLLKGIPIDKVEMAEDCQVANHLPYRIFVGSIKTNGELRDAWACLSAETQGSSLPQMTIFSGPPSGAPSRHPTTALDDPITGNWNEVFGSFAMSYRSVVAKICFVLKGVQFSPERQFTVKSLKQLKAACKSMASKDSKSLSKPNAPTPSFPSASLYHQPNQARKSQQHDPSGHVFKPMHNIGLSSLAETPKTPEAYGRKKGQAAGINLSSKSTSGQKPDLPKALSTSKAAKDKALRYGFTMDRSAASLPASPSEGRERRSRPSSRVPDNEAVPTQPAKKYILKDTIERPYIFIARRHIPLHVGVTTSDLEARFQAYNWVSVRCDEFGWYITFEASKQGNDAAVRCYQECHLQKMRNFVMDMELNEHTEGPTTEHPLPTLRLNRLTVSIEHRKVPTSTNIVAASTKAPTTVTPPPEEQVMEQLASDKVGKYQALISKRESLEFQFKSASVEAQESKNHYDKRREKMAHMIDVELLARHKEEMALDKEEFNNRQAKIRHNQETIQRHQEDIQRRIEEIQRSQFELQRHKDNAQQLKDENQRLKDENNACSNKLKSRQKAEVAAEKSKYQALKAEALAHEKESDKKLGALEKQKQTVGQDIKSLEKNLSREELLAFVRGDTPNKRRKLDVKEIQKD</sequence>
<feature type="region of interest" description="Disordered" evidence="1">
    <location>
        <begin position="159"/>
        <end position="204"/>
    </location>
</feature>
<feature type="compositionally biased region" description="Basic and acidic residues" evidence="1">
    <location>
        <begin position="604"/>
        <end position="617"/>
    </location>
</feature>
<feature type="domain" description="Histone lysine methyltransferase SET associated" evidence="2">
    <location>
        <begin position="318"/>
        <end position="388"/>
    </location>
</feature>
<evidence type="ECO:0000259" key="2">
    <source>
        <dbReference type="Pfam" id="PF11767"/>
    </source>
</evidence>
<evidence type="ECO:0000313" key="4">
    <source>
        <dbReference type="Proteomes" id="UP000801428"/>
    </source>
</evidence>
<feature type="region of interest" description="Disordered" evidence="1">
    <location>
        <begin position="217"/>
        <end position="253"/>
    </location>
</feature>
<keyword evidence="4" id="KW-1185">Reference proteome</keyword>
<gene>
    <name evidence="3" type="primary">SET1_1</name>
    <name evidence="3" type="ORF">E8E13_000929</name>
</gene>
<feature type="region of interest" description="Disordered" evidence="1">
    <location>
        <begin position="563"/>
        <end position="582"/>
    </location>
</feature>
<organism evidence="3 4">
    <name type="scientific">Curvularia kusanoi</name>
    <name type="common">Cochliobolus kusanoi</name>
    <dbReference type="NCBI Taxonomy" id="90978"/>
    <lineage>
        <taxon>Eukaryota</taxon>
        <taxon>Fungi</taxon>
        <taxon>Dikarya</taxon>
        <taxon>Ascomycota</taxon>
        <taxon>Pezizomycotina</taxon>
        <taxon>Dothideomycetes</taxon>
        <taxon>Pleosporomycetidae</taxon>
        <taxon>Pleosporales</taxon>
        <taxon>Pleosporineae</taxon>
        <taxon>Pleosporaceae</taxon>
        <taxon>Curvularia</taxon>
    </lineage>
</organism>
<proteinExistence type="predicted"/>
<name>A0A9P4T489_CURKU</name>
<accession>A0A9P4T489</accession>
<feature type="region of interest" description="Disordered" evidence="1">
    <location>
        <begin position="271"/>
        <end position="303"/>
    </location>
</feature>
<dbReference type="InterPro" id="IPR024636">
    <property type="entry name" value="SET_assoc"/>
</dbReference>
<dbReference type="AlphaFoldDB" id="A0A9P4T489"/>
<comment type="caution">
    <text evidence="3">The sequence shown here is derived from an EMBL/GenBank/DDBJ whole genome shotgun (WGS) entry which is preliminary data.</text>
</comment>
<feature type="compositionally biased region" description="Polar residues" evidence="1">
    <location>
        <begin position="176"/>
        <end position="190"/>
    </location>
</feature>
<evidence type="ECO:0000256" key="1">
    <source>
        <dbReference type="SAM" id="MobiDB-lite"/>
    </source>
</evidence>